<dbReference type="PANTHER" id="PTHR30619:SF1">
    <property type="entry name" value="RECOMBINATION PROTEIN 2"/>
    <property type="match status" value="1"/>
</dbReference>
<keyword evidence="1" id="KW-0472">Membrane</keyword>
<accession>A0A1F7GFB5</accession>
<dbReference type="InterPro" id="IPR001279">
    <property type="entry name" value="Metallo-B-lactamas"/>
</dbReference>
<evidence type="ECO:0000259" key="2">
    <source>
        <dbReference type="Pfam" id="PF00753"/>
    </source>
</evidence>
<gene>
    <name evidence="3" type="ORF">A2799_02810</name>
</gene>
<evidence type="ECO:0000256" key="1">
    <source>
        <dbReference type="SAM" id="Phobius"/>
    </source>
</evidence>
<evidence type="ECO:0000313" key="4">
    <source>
        <dbReference type="Proteomes" id="UP000176850"/>
    </source>
</evidence>
<proteinExistence type="predicted"/>
<feature type="transmembrane region" description="Helical" evidence="1">
    <location>
        <begin position="6"/>
        <end position="28"/>
    </location>
</feature>
<dbReference type="InterPro" id="IPR052159">
    <property type="entry name" value="Competence_DNA_uptake"/>
</dbReference>
<feature type="domain" description="Metallo-beta-lactamase" evidence="2">
    <location>
        <begin position="44"/>
        <end position="242"/>
    </location>
</feature>
<dbReference type="EMBL" id="MFZH01000040">
    <property type="protein sequence ID" value="OGK17638.1"/>
    <property type="molecule type" value="Genomic_DNA"/>
</dbReference>
<organism evidence="3 4">
    <name type="scientific">Candidatus Roizmanbacteria bacterium RIFCSPHIGHO2_01_FULL_39_24</name>
    <dbReference type="NCBI Taxonomy" id="1802032"/>
    <lineage>
        <taxon>Bacteria</taxon>
        <taxon>Candidatus Roizmaniibacteriota</taxon>
    </lineage>
</organism>
<comment type="caution">
    <text evidence="3">The sequence shown here is derived from an EMBL/GenBank/DDBJ whole genome shotgun (WGS) entry which is preliminary data.</text>
</comment>
<dbReference type="PANTHER" id="PTHR30619">
    <property type="entry name" value="DNA INTERNALIZATION/COMPETENCE PROTEIN COMEC/REC2"/>
    <property type="match status" value="1"/>
</dbReference>
<dbReference type="Proteomes" id="UP000176850">
    <property type="component" value="Unassembled WGS sequence"/>
</dbReference>
<dbReference type="Pfam" id="PF00753">
    <property type="entry name" value="Lactamase_B"/>
    <property type="match status" value="1"/>
</dbReference>
<dbReference type="InterPro" id="IPR036866">
    <property type="entry name" value="RibonucZ/Hydroxyglut_hydro"/>
</dbReference>
<dbReference type="AlphaFoldDB" id="A0A1F7GFB5"/>
<evidence type="ECO:0000313" key="3">
    <source>
        <dbReference type="EMBL" id="OGK17638.1"/>
    </source>
</evidence>
<keyword evidence="1" id="KW-0812">Transmembrane</keyword>
<protein>
    <recommendedName>
        <fullName evidence="2">Metallo-beta-lactamase domain-containing protein</fullName>
    </recommendedName>
</protein>
<dbReference type="SUPFAM" id="SSF56281">
    <property type="entry name" value="Metallo-hydrolase/oxidoreductase"/>
    <property type="match status" value="1"/>
</dbReference>
<reference evidence="3 4" key="1">
    <citation type="journal article" date="2016" name="Nat. Commun.">
        <title>Thousands of microbial genomes shed light on interconnected biogeochemical processes in an aquifer system.</title>
        <authorList>
            <person name="Anantharaman K."/>
            <person name="Brown C.T."/>
            <person name="Hug L.A."/>
            <person name="Sharon I."/>
            <person name="Castelle C.J."/>
            <person name="Probst A.J."/>
            <person name="Thomas B.C."/>
            <person name="Singh A."/>
            <person name="Wilkins M.J."/>
            <person name="Karaoz U."/>
            <person name="Brodie E.L."/>
            <person name="Williams K.H."/>
            <person name="Hubbard S.S."/>
            <person name="Banfield J.F."/>
        </authorList>
    </citation>
    <scope>NUCLEOTIDE SEQUENCE [LARGE SCALE GENOMIC DNA]</scope>
</reference>
<sequence length="291" mass="32931">MLGEHVVSIKLFLFVCFVGLTISLFTYFRSLVQNQSPQVVYCDVGQGDGTYVRTITGIDIIIDAGPDSSILTCLGKYMPIFDKTIEYAFLSHPQHDHYAGFIPMLANYRITTFYSSLGDNKAKSYTVLKKLLSQKGTTIKRIFAKDTIDIDLENRIDFLWPEKDFYSSDLNDYSQTFVLTLANKSFLFTGDASPRSLTLTKLRSWNNTIQIDVLKVPHHGSKNGLTEDFFKLANPRVSVISVAVHNRYKHPSPSIISMLKASKRPYFLTSEKGDISFTILPEELLPQFGHD</sequence>
<dbReference type="Gene3D" id="3.60.15.10">
    <property type="entry name" value="Ribonuclease Z/Hydroxyacylglutathione hydrolase-like"/>
    <property type="match status" value="1"/>
</dbReference>
<keyword evidence="1" id="KW-1133">Transmembrane helix</keyword>
<name>A0A1F7GFB5_9BACT</name>